<keyword evidence="19" id="KW-1185">Reference proteome</keyword>
<proteinExistence type="predicted"/>
<keyword evidence="7 15" id="KW-0812">Transmembrane</keyword>
<keyword evidence="6" id="KW-0808">Transferase</keyword>
<feature type="domain" description="HAMP" evidence="17">
    <location>
        <begin position="189"/>
        <end position="240"/>
    </location>
</feature>
<dbReference type="InterPro" id="IPR003661">
    <property type="entry name" value="HisK_dim/P_dom"/>
</dbReference>
<evidence type="ECO:0000256" key="1">
    <source>
        <dbReference type="ARBA" id="ARBA00000085"/>
    </source>
</evidence>
<keyword evidence="11 15" id="KW-1133">Transmembrane helix</keyword>
<dbReference type="SUPFAM" id="SSF47384">
    <property type="entry name" value="Homodimeric domain of signal transducing histidine kinase"/>
    <property type="match status" value="1"/>
</dbReference>
<evidence type="ECO:0000256" key="9">
    <source>
        <dbReference type="ARBA" id="ARBA00022777"/>
    </source>
</evidence>
<evidence type="ECO:0000313" key="19">
    <source>
        <dbReference type="Proteomes" id="UP000095743"/>
    </source>
</evidence>
<dbReference type="Pfam" id="PF02518">
    <property type="entry name" value="HATPase_c"/>
    <property type="match status" value="1"/>
</dbReference>
<dbReference type="PROSITE" id="PS50885">
    <property type="entry name" value="HAMP"/>
    <property type="match status" value="1"/>
</dbReference>
<keyword evidence="8" id="KW-0547">Nucleotide-binding</keyword>
<dbReference type="Gene3D" id="3.30.565.10">
    <property type="entry name" value="Histidine kinase-like ATPase, C-terminal domain"/>
    <property type="match status" value="1"/>
</dbReference>
<dbReference type="Proteomes" id="UP000095743">
    <property type="component" value="Chromosome"/>
</dbReference>
<keyword evidence="9" id="KW-0418">Kinase</keyword>
<evidence type="ECO:0000256" key="15">
    <source>
        <dbReference type="SAM" id="Phobius"/>
    </source>
</evidence>
<dbReference type="PROSITE" id="PS50109">
    <property type="entry name" value="HIS_KIN"/>
    <property type="match status" value="1"/>
</dbReference>
<evidence type="ECO:0000259" key="17">
    <source>
        <dbReference type="PROSITE" id="PS50885"/>
    </source>
</evidence>
<dbReference type="GO" id="GO:0005886">
    <property type="term" value="C:plasma membrane"/>
    <property type="evidence" value="ECO:0007669"/>
    <property type="project" value="UniProtKB-SubCell"/>
</dbReference>
<dbReference type="AlphaFoldDB" id="A0A1D8GEY8"/>
<dbReference type="SUPFAM" id="SSF158472">
    <property type="entry name" value="HAMP domain-like"/>
    <property type="match status" value="1"/>
</dbReference>
<evidence type="ECO:0000256" key="5">
    <source>
        <dbReference type="ARBA" id="ARBA00022553"/>
    </source>
</evidence>
<dbReference type="STRING" id="1424294.Gferi_07755"/>
<dbReference type="InterPro" id="IPR003594">
    <property type="entry name" value="HATPase_dom"/>
</dbReference>
<comment type="subcellular location">
    <subcellularLocation>
        <location evidence="2">Cell membrane</location>
        <topology evidence="2">Multi-pass membrane protein</topology>
    </subcellularLocation>
</comment>
<dbReference type="InterPro" id="IPR003660">
    <property type="entry name" value="HAMP_dom"/>
</dbReference>
<dbReference type="KEGG" id="gfe:Gferi_07755"/>
<feature type="transmembrane region" description="Helical" evidence="15">
    <location>
        <begin position="168"/>
        <end position="188"/>
    </location>
</feature>
<dbReference type="InterPro" id="IPR050398">
    <property type="entry name" value="HssS/ArlS-like"/>
</dbReference>
<evidence type="ECO:0000256" key="13">
    <source>
        <dbReference type="ARBA" id="ARBA00023136"/>
    </source>
</evidence>
<evidence type="ECO:0000256" key="12">
    <source>
        <dbReference type="ARBA" id="ARBA00023012"/>
    </source>
</evidence>
<keyword evidence="12" id="KW-0902">Two-component regulatory system</keyword>
<reference evidence="18 19" key="1">
    <citation type="submission" date="2016-09" db="EMBL/GenBank/DDBJ databases">
        <title>Genomic analysis reveals versatility of anaerobic energy metabolism of Geosporobacter ferrireducens IRF9 of phylum Firmicutes.</title>
        <authorList>
            <person name="Kim S.-J."/>
        </authorList>
    </citation>
    <scope>NUCLEOTIDE SEQUENCE [LARGE SCALE GENOMIC DNA]</scope>
    <source>
        <strain evidence="18 19">IRF9</strain>
    </source>
</reference>
<dbReference type="OrthoDB" id="9786919at2"/>
<accession>A0A1D8GEY8</accession>
<dbReference type="PANTHER" id="PTHR45528:SF1">
    <property type="entry name" value="SENSOR HISTIDINE KINASE CPXA"/>
    <property type="match status" value="1"/>
</dbReference>
<name>A0A1D8GEY8_9FIRM</name>
<dbReference type="SMART" id="SM00388">
    <property type="entry name" value="HisKA"/>
    <property type="match status" value="1"/>
</dbReference>
<keyword evidence="13 15" id="KW-0472">Membrane</keyword>
<feature type="coiled-coil region" evidence="14">
    <location>
        <begin position="228"/>
        <end position="262"/>
    </location>
</feature>
<dbReference type="GO" id="GO:0005524">
    <property type="term" value="F:ATP binding"/>
    <property type="evidence" value="ECO:0007669"/>
    <property type="project" value="UniProtKB-KW"/>
</dbReference>
<dbReference type="PANTHER" id="PTHR45528">
    <property type="entry name" value="SENSOR HISTIDINE KINASE CPXA"/>
    <property type="match status" value="1"/>
</dbReference>
<dbReference type="PRINTS" id="PR00344">
    <property type="entry name" value="BCTRLSENSOR"/>
</dbReference>
<comment type="catalytic activity">
    <reaction evidence="1">
        <text>ATP + protein L-histidine = ADP + protein N-phospho-L-histidine.</text>
        <dbReference type="EC" id="2.7.13.3"/>
    </reaction>
</comment>
<dbReference type="Gene3D" id="6.10.340.10">
    <property type="match status" value="1"/>
</dbReference>
<dbReference type="FunFam" id="3.30.565.10:FF:000006">
    <property type="entry name" value="Sensor histidine kinase WalK"/>
    <property type="match status" value="1"/>
</dbReference>
<dbReference type="EMBL" id="CP017269">
    <property type="protein sequence ID" value="AOT69473.1"/>
    <property type="molecule type" value="Genomic_DNA"/>
</dbReference>
<keyword evidence="14" id="KW-0175">Coiled coil</keyword>
<dbReference type="FunFam" id="1.10.287.130:FF:000001">
    <property type="entry name" value="Two-component sensor histidine kinase"/>
    <property type="match status" value="1"/>
</dbReference>
<dbReference type="GO" id="GO:0000155">
    <property type="term" value="F:phosphorelay sensor kinase activity"/>
    <property type="evidence" value="ECO:0007669"/>
    <property type="project" value="InterPro"/>
</dbReference>
<dbReference type="CDD" id="cd06225">
    <property type="entry name" value="HAMP"/>
    <property type="match status" value="1"/>
</dbReference>
<dbReference type="SMART" id="SM00304">
    <property type="entry name" value="HAMP"/>
    <property type="match status" value="1"/>
</dbReference>
<dbReference type="InterPro" id="IPR036097">
    <property type="entry name" value="HisK_dim/P_sf"/>
</dbReference>
<dbReference type="InterPro" id="IPR004358">
    <property type="entry name" value="Sig_transdc_His_kin-like_C"/>
</dbReference>
<dbReference type="CDD" id="cd00082">
    <property type="entry name" value="HisKA"/>
    <property type="match status" value="1"/>
</dbReference>
<evidence type="ECO:0000256" key="6">
    <source>
        <dbReference type="ARBA" id="ARBA00022679"/>
    </source>
</evidence>
<evidence type="ECO:0000256" key="10">
    <source>
        <dbReference type="ARBA" id="ARBA00022840"/>
    </source>
</evidence>
<evidence type="ECO:0000256" key="4">
    <source>
        <dbReference type="ARBA" id="ARBA00022475"/>
    </source>
</evidence>
<evidence type="ECO:0000256" key="8">
    <source>
        <dbReference type="ARBA" id="ARBA00022741"/>
    </source>
</evidence>
<dbReference type="Pfam" id="PF00512">
    <property type="entry name" value="HisKA"/>
    <property type="match status" value="1"/>
</dbReference>
<evidence type="ECO:0000256" key="2">
    <source>
        <dbReference type="ARBA" id="ARBA00004651"/>
    </source>
</evidence>
<dbReference type="SUPFAM" id="SSF55874">
    <property type="entry name" value="ATPase domain of HSP90 chaperone/DNA topoisomerase II/histidine kinase"/>
    <property type="match status" value="1"/>
</dbReference>
<keyword evidence="4" id="KW-1003">Cell membrane</keyword>
<evidence type="ECO:0000256" key="3">
    <source>
        <dbReference type="ARBA" id="ARBA00012438"/>
    </source>
</evidence>
<sequence>MKTSIKIKFSIFLGMLLLLTVFILSLLVLRGIESNQQAEYEDYLAQQAQRANIYFMQTILSEANKVPETFLATKGEQFAEALELISGQRLALYDNEGTLVSRKIAHMDSADIRRALGFALTNKTTYLVEGDSLYYLTPLKVGREQVGVVQFYYSLAGELRFYNRIRQLFINIGVGVFLLSFILAYFYFNSFANGIIQLQKMVEQIREGHFDTYVLSRKDEIGSLSQGIHGMSERIQKSIQNMEEEQKKLNLAINKLSLLDQQQKQFIGNVTHEFKTPLTSIKAYVDLLEMYPDDLELLEKAKADIKSETQRLYEMVEKVLQLSAMEKYDFEYNKEKLEIGQVIEGVINSLRGKIEKFGIELETDLKETYVEADKDSLAIILVNLLDNAIKYNHTRGYIHVKNYQKDNQVVVEIANTGMGIPEEAAQRIFEPFFTVDRNRSREKGGTGLGLSLVKRTVEGQGGSIALVKSDSKSTVFSVILPSVKTVE</sequence>
<gene>
    <name evidence="18" type="ORF">Gferi_07755</name>
</gene>
<dbReference type="EC" id="2.7.13.3" evidence="3"/>
<evidence type="ECO:0000256" key="11">
    <source>
        <dbReference type="ARBA" id="ARBA00022989"/>
    </source>
</evidence>
<dbReference type="InterPro" id="IPR036890">
    <property type="entry name" value="HATPase_C_sf"/>
</dbReference>
<dbReference type="CDD" id="cd00075">
    <property type="entry name" value="HATPase"/>
    <property type="match status" value="1"/>
</dbReference>
<keyword evidence="5" id="KW-0597">Phosphoprotein</keyword>
<dbReference type="InterPro" id="IPR005467">
    <property type="entry name" value="His_kinase_dom"/>
</dbReference>
<dbReference type="Pfam" id="PF00672">
    <property type="entry name" value="HAMP"/>
    <property type="match status" value="1"/>
</dbReference>
<evidence type="ECO:0000256" key="14">
    <source>
        <dbReference type="SAM" id="Coils"/>
    </source>
</evidence>
<evidence type="ECO:0000313" key="18">
    <source>
        <dbReference type="EMBL" id="AOT69473.1"/>
    </source>
</evidence>
<protein>
    <recommendedName>
        <fullName evidence="3">histidine kinase</fullName>
        <ecNumber evidence="3">2.7.13.3</ecNumber>
    </recommendedName>
</protein>
<evidence type="ECO:0000256" key="7">
    <source>
        <dbReference type="ARBA" id="ARBA00022692"/>
    </source>
</evidence>
<feature type="domain" description="Histidine kinase" evidence="16">
    <location>
        <begin position="269"/>
        <end position="484"/>
    </location>
</feature>
<organism evidence="18 19">
    <name type="scientific">Geosporobacter ferrireducens</name>
    <dbReference type="NCBI Taxonomy" id="1424294"/>
    <lineage>
        <taxon>Bacteria</taxon>
        <taxon>Bacillati</taxon>
        <taxon>Bacillota</taxon>
        <taxon>Clostridia</taxon>
        <taxon>Peptostreptococcales</taxon>
        <taxon>Thermotaleaceae</taxon>
        <taxon>Geosporobacter</taxon>
    </lineage>
</organism>
<evidence type="ECO:0000259" key="16">
    <source>
        <dbReference type="PROSITE" id="PS50109"/>
    </source>
</evidence>
<keyword evidence="10" id="KW-0067">ATP-binding</keyword>
<feature type="transmembrane region" description="Helical" evidence="15">
    <location>
        <begin position="6"/>
        <end position="29"/>
    </location>
</feature>
<dbReference type="Gene3D" id="1.10.287.130">
    <property type="match status" value="1"/>
</dbReference>
<dbReference type="SMART" id="SM00387">
    <property type="entry name" value="HATPase_c"/>
    <property type="match status" value="1"/>
</dbReference>